<evidence type="ECO:0008006" key="9">
    <source>
        <dbReference type="Google" id="ProtNLM"/>
    </source>
</evidence>
<dbReference type="GO" id="GO:0005730">
    <property type="term" value="C:nucleolus"/>
    <property type="evidence" value="ECO:0007669"/>
    <property type="project" value="TreeGrafter"/>
</dbReference>
<comment type="subcellular location">
    <subcellularLocation>
        <location evidence="1">Nucleus</location>
    </subcellularLocation>
</comment>
<evidence type="ECO:0000256" key="4">
    <source>
        <dbReference type="SAM" id="Coils"/>
    </source>
</evidence>
<reference evidence="8" key="1">
    <citation type="submission" date="2021-01" db="EMBL/GenBank/DDBJ databases">
        <authorList>
            <person name="Corre E."/>
            <person name="Pelletier E."/>
            <person name="Niang G."/>
            <person name="Scheremetjew M."/>
            <person name="Finn R."/>
            <person name="Kale V."/>
            <person name="Holt S."/>
            <person name="Cochrane G."/>
            <person name="Meng A."/>
            <person name="Brown T."/>
            <person name="Cohen L."/>
        </authorList>
    </citation>
    <scope>NUCLEOTIDE SEQUENCE</scope>
    <source>
        <strain evidence="8">SAG 63-3</strain>
    </source>
</reference>
<name>A0A7S0V956_9CHLO</name>
<evidence type="ECO:0000259" key="6">
    <source>
        <dbReference type="Pfam" id="PF04935"/>
    </source>
</evidence>
<feature type="region of interest" description="Disordered" evidence="5">
    <location>
        <begin position="138"/>
        <end position="161"/>
    </location>
</feature>
<evidence type="ECO:0000256" key="5">
    <source>
        <dbReference type="SAM" id="MobiDB-lite"/>
    </source>
</evidence>
<dbReference type="Pfam" id="PF15459">
    <property type="entry name" value="RRP14"/>
    <property type="match status" value="1"/>
</dbReference>
<dbReference type="GO" id="GO:0003723">
    <property type="term" value="F:RNA binding"/>
    <property type="evidence" value="ECO:0007669"/>
    <property type="project" value="TreeGrafter"/>
</dbReference>
<organism evidence="8">
    <name type="scientific">Polytomella parva</name>
    <dbReference type="NCBI Taxonomy" id="51329"/>
    <lineage>
        <taxon>Eukaryota</taxon>
        <taxon>Viridiplantae</taxon>
        <taxon>Chlorophyta</taxon>
        <taxon>core chlorophytes</taxon>
        <taxon>Chlorophyceae</taxon>
        <taxon>CS clade</taxon>
        <taxon>Chlamydomonadales</taxon>
        <taxon>Chlamydomonadaceae</taxon>
        <taxon>Polytomella</taxon>
    </lineage>
</organism>
<feature type="compositionally biased region" description="Basic and acidic residues" evidence="5">
    <location>
        <begin position="281"/>
        <end position="319"/>
    </location>
</feature>
<gene>
    <name evidence="8" type="ORF">PPAR00522_LOCUS14885</name>
</gene>
<dbReference type="InterPro" id="IPR007019">
    <property type="entry name" value="SURF6"/>
</dbReference>
<feature type="domain" description="Ribosomal RNA-processing protein 14/surfeit locus protein 6 C-terminal" evidence="6">
    <location>
        <begin position="120"/>
        <end position="345"/>
    </location>
</feature>
<keyword evidence="4" id="KW-0175">Coiled coil</keyword>
<evidence type="ECO:0000256" key="3">
    <source>
        <dbReference type="ARBA" id="ARBA00023242"/>
    </source>
</evidence>
<evidence type="ECO:0000256" key="2">
    <source>
        <dbReference type="ARBA" id="ARBA00005904"/>
    </source>
</evidence>
<dbReference type="EMBL" id="HBFM01022951">
    <property type="protein sequence ID" value="CAD8780454.1"/>
    <property type="molecule type" value="Transcribed_RNA"/>
</dbReference>
<dbReference type="GO" id="GO:0003677">
    <property type="term" value="F:DNA binding"/>
    <property type="evidence" value="ECO:0007669"/>
    <property type="project" value="TreeGrafter"/>
</dbReference>
<dbReference type="AlphaFoldDB" id="A0A7S0V956"/>
<feature type="compositionally biased region" description="Basic and acidic residues" evidence="5">
    <location>
        <begin position="224"/>
        <end position="269"/>
    </location>
</feature>
<evidence type="ECO:0000259" key="7">
    <source>
        <dbReference type="Pfam" id="PF15459"/>
    </source>
</evidence>
<evidence type="ECO:0000313" key="8">
    <source>
        <dbReference type="EMBL" id="CAD8780454.1"/>
    </source>
</evidence>
<feature type="compositionally biased region" description="Basic and acidic residues" evidence="5">
    <location>
        <begin position="329"/>
        <end position="344"/>
    </location>
</feature>
<feature type="coiled-coil region" evidence="4">
    <location>
        <begin position="102"/>
        <end position="129"/>
    </location>
</feature>
<evidence type="ECO:0000256" key="1">
    <source>
        <dbReference type="ARBA" id="ARBA00004123"/>
    </source>
</evidence>
<dbReference type="InterPro" id="IPR029188">
    <property type="entry name" value="Rrp14_N"/>
</dbReference>
<dbReference type="PANTHER" id="PTHR14369:SF0">
    <property type="entry name" value="SURFEIT LOCUS PROTEIN 6"/>
    <property type="match status" value="1"/>
</dbReference>
<accession>A0A7S0V956</accession>
<proteinExistence type="inferred from homology"/>
<dbReference type="Pfam" id="PF04935">
    <property type="entry name" value="SURF6"/>
    <property type="match status" value="1"/>
</dbReference>
<comment type="similarity">
    <text evidence="2">Belongs to the SURF6 family.</text>
</comment>
<dbReference type="GO" id="GO:0042274">
    <property type="term" value="P:ribosomal small subunit biogenesis"/>
    <property type="evidence" value="ECO:0007669"/>
    <property type="project" value="TreeGrafter"/>
</dbReference>
<dbReference type="InterPro" id="IPR029190">
    <property type="entry name" value="Rrp14/SURF6_C"/>
</dbReference>
<feature type="region of interest" description="Disordered" evidence="5">
    <location>
        <begin position="189"/>
        <end position="375"/>
    </location>
</feature>
<protein>
    <recommendedName>
        <fullName evidence="9">Ribosomal RNA-processing protein 14/surfeit locus protein 6 C-terminal domain-containing protein</fullName>
    </recommendedName>
</protein>
<sequence>MTAANLDKLSSYFDSLAELVPAKFFYDNDEPKVNTRFLAKAAREAAKKEFKENYKKGKFARLDPEGESVSTLQVQKQLLKQSNEAKLQENEGAPGLKLKITNESRQQLLEKLHKRMEEARLRRNAQEDSALKAKEWKERTLTATTQKRKSADDVAPSNAAKKTRIDGAKAVSKTDVTVPKPTIAAVAPAASKPTVATPNRGGNKPTPALIPNLSSTDDFAFSKLEGDNGKSKTYFRPERASKEQVLKQLQTKKEEQETLKSTAEGKDQVQSDAWQAALNRARGEKVLDDPKMLKRSIKRDAKKREKSAKAWKERKDIQESRQAAKQSKRKDNLKARTQAKMDKKKERREKKLLRAGFEGRKQGFIGGEGSQNKTK</sequence>
<keyword evidence="3" id="KW-0539">Nucleus</keyword>
<dbReference type="GO" id="GO:0042273">
    <property type="term" value="P:ribosomal large subunit biogenesis"/>
    <property type="evidence" value="ECO:0007669"/>
    <property type="project" value="TreeGrafter"/>
</dbReference>
<dbReference type="PANTHER" id="PTHR14369">
    <property type="entry name" value="SURFEIT LOCUS PROTEIN 6"/>
    <property type="match status" value="1"/>
</dbReference>
<feature type="domain" description="Ribosomal RNA-processing protein 14 N-terminal" evidence="7">
    <location>
        <begin position="8"/>
        <end position="65"/>
    </location>
</feature>